<sequence>MVSSSGDFAFGFYRLVIGLFLGGIWFDKISERTLVWSANRDDPAQVGSSINLKCNGQLALTHSNGTEFLIYNGTSTSSALIQNHGNLLLLDLSPKIIWQSFNFPGDTILLGQDLVMGQNLYSNTNGTVNYSMGRYILEVQMDGNFVLSAFRYADPGYWHTSTQGDQNVRLIFNQSTVFMYVVDKTTIKYPMTTQVSTPIEDYFHRATVSDHGNPQQWAYRKRNGNQWTVVWEVITEPCTFNNICGVFGFCSSLDNKQVTCSCLPGYSPIDPNSPSKGCYPNVAVDFCVAEFSDFTVEAIDNANIPNDNSADMARITKIDVNECSQSVMDDCFCAAGVWKESACHKKRMPLLNARRSNPSTNNMVAFIKVPKINNQIRDKDKKSSLSWVVLLAGLLSCSMLALVFGSIVIYYHPLTWPYISVRTSPKPKLKPLEINLKRFHTRSCVKQQMGSRVNLAKEHLVLSTVGF</sequence>
<organism evidence="1 2">
    <name type="scientific">Melia azedarach</name>
    <name type="common">Chinaberry tree</name>
    <dbReference type="NCBI Taxonomy" id="155640"/>
    <lineage>
        <taxon>Eukaryota</taxon>
        <taxon>Viridiplantae</taxon>
        <taxon>Streptophyta</taxon>
        <taxon>Embryophyta</taxon>
        <taxon>Tracheophyta</taxon>
        <taxon>Spermatophyta</taxon>
        <taxon>Magnoliopsida</taxon>
        <taxon>eudicotyledons</taxon>
        <taxon>Gunneridae</taxon>
        <taxon>Pentapetalae</taxon>
        <taxon>rosids</taxon>
        <taxon>malvids</taxon>
        <taxon>Sapindales</taxon>
        <taxon>Meliaceae</taxon>
        <taxon>Melia</taxon>
    </lineage>
</organism>
<dbReference type="EMBL" id="CM051396">
    <property type="protein sequence ID" value="KAJ4722440.1"/>
    <property type="molecule type" value="Genomic_DNA"/>
</dbReference>
<accession>A0ACC1YF26</accession>
<comment type="caution">
    <text evidence="1">The sequence shown here is derived from an EMBL/GenBank/DDBJ whole genome shotgun (WGS) entry which is preliminary data.</text>
</comment>
<proteinExistence type="predicted"/>
<keyword evidence="2" id="KW-1185">Reference proteome</keyword>
<dbReference type="Proteomes" id="UP001164539">
    <property type="component" value="Chromosome 3"/>
</dbReference>
<gene>
    <name evidence="1" type="ORF">OWV82_005940</name>
</gene>
<evidence type="ECO:0000313" key="1">
    <source>
        <dbReference type="EMBL" id="KAJ4722440.1"/>
    </source>
</evidence>
<evidence type="ECO:0000313" key="2">
    <source>
        <dbReference type="Proteomes" id="UP001164539"/>
    </source>
</evidence>
<name>A0ACC1YF26_MELAZ</name>
<protein>
    <submittedName>
        <fullName evidence="1">G-type lectin S-receptor-like serine/threonine-protein kinase</fullName>
    </submittedName>
</protein>
<reference evidence="1 2" key="1">
    <citation type="journal article" date="2023" name="Science">
        <title>Complex scaffold remodeling in plant triterpene biosynthesis.</title>
        <authorList>
            <person name="De La Pena R."/>
            <person name="Hodgson H."/>
            <person name="Liu J.C."/>
            <person name="Stephenson M.J."/>
            <person name="Martin A.C."/>
            <person name="Owen C."/>
            <person name="Harkess A."/>
            <person name="Leebens-Mack J."/>
            <person name="Jimenez L.E."/>
            <person name="Osbourn A."/>
            <person name="Sattely E.S."/>
        </authorList>
    </citation>
    <scope>NUCLEOTIDE SEQUENCE [LARGE SCALE GENOMIC DNA]</scope>
    <source>
        <strain evidence="2">cv. JPN11</strain>
        <tissue evidence="1">Leaf</tissue>
    </source>
</reference>